<accession>A0A643JZ04</accession>
<name>A0A643JZ04_9EURY</name>
<proteinExistence type="predicted"/>
<organism evidence="4">
    <name type="scientific">Haloferax sp. CBA1149</name>
    <dbReference type="NCBI Taxonomy" id="2650753"/>
    <lineage>
        <taxon>Archaea</taxon>
        <taxon>Methanobacteriati</taxon>
        <taxon>Methanobacteriota</taxon>
        <taxon>Stenosarchaea group</taxon>
        <taxon>Halobacteria</taxon>
        <taxon>Halobacteriales</taxon>
        <taxon>Haloferacaceae</taxon>
        <taxon>Haloferax</taxon>
    </lineage>
</organism>
<dbReference type="InterPro" id="IPR036390">
    <property type="entry name" value="WH_DNA-bd_sf"/>
</dbReference>
<dbReference type="InterPro" id="IPR055767">
    <property type="entry name" value="DUF7343"/>
</dbReference>
<feature type="compositionally biased region" description="Basic and acidic residues" evidence="1">
    <location>
        <begin position="199"/>
        <end position="211"/>
    </location>
</feature>
<feature type="compositionally biased region" description="Basic and acidic residues" evidence="1">
    <location>
        <begin position="293"/>
        <end position="305"/>
    </location>
</feature>
<dbReference type="InterPro" id="IPR055769">
    <property type="entry name" value="DUF7345"/>
</dbReference>
<feature type="compositionally biased region" description="Polar residues" evidence="1">
    <location>
        <begin position="214"/>
        <end position="224"/>
    </location>
</feature>
<dbReference type="RefSeq" id="WP_151138371.1">
    <property type="nucleotide sequence ID" value="NZ_VZUS01000001.1"/>
</dbReference>
<dbReference type="AlphaFoldDB" id="A0A643JZ04"/>
<dbReference type="EMBL" id="VZUS01000001">
    <property type="protein sequence ID" value="KAB1188528.1"/>
    <property type="molecule type" value="Genomic_DNA"/>
</dbReference>
<protein>
    <submittedName>
        <fullName evidence="4">MarR family transcriptional regulator</fullName>
    </submittedName>
</protein>
<dbReference type="SUPFAM" id="SSF46785">
    <property type="entry name" value="Winged helix' DNA-binding domain"/>
    <property type="match status" value="1"/>
</dbReference>
<dbReference type="InterPro" id="IPR036388">
    <property type="entry name" value="WH-like_DNA-bd_sf"/>
</dbReference>
<sequence length="387" mass="42001">MARSYAQFVVALVVVLSLIGGVVFTDGARAQTQPDVDTTVLRIELHENSTATWELQIWTRLRTPTDETEYRSFQQRFENDTGAYLDPFSERINGTVGAASEATGRQMTATGFEASTSLQSLPRQWGVVTYRFHWTNFAADTDGQLVVGDVFESGLFIAENDSLEVVAPAGYHVVSATPSPVERDDGVLTWDGPESFADGEPRVVFEPKPPEEASNMTTSTQSNGDGDGSLAGPLGAVFLVGLVAAGVWWRRSNSDSNDSAHSNDDAQLDNDTDANRSGATDTGGVQTTVTPDDSSRPRDEAHRGAETTLGTSSIVTDEDRVRTLLQASGGRVRQKDVVTELDWSKSKVSRVLSRMEDDGTIEKLRLGRENVIDLVAESDDDETDTEI</sequence>
<feature type="domain" description="DUF7345" evidence="3">
    <location>
        <begin position="42"/>
        <end position="171"/>
    </location>
</feature>
<evidence type="ECO:0000259" key="2">
    <source>
        <dbReference type="Pfam" id="PF24034"/>
    </source>
</evidence>
<feature type="region of interest" description="Disordered" evidence="1">
    <location>
        <begin position="193"/>
        <end position="229"/>
    </location>
</feature>
<feature type="compositionally biased region" description="Polar residues" evidence="1">
    <location>
        <begin position="275"/>
        <end position="292"/>
    </location>
</feature>
<feature type="region of interest" description="Disordered" evidence="1">
    <location>
        <begin position="253"/>
        <end position="314"/>
    </location>
</feature>
<reference evidence="4" key="1">
    <citation type="submission" date="2019-09" db="EMBL/GenBank/DDBJ databases">
        <title>Genomic analysis of Haloferax sp. CBA1149.</title>
        <authorList>
            <person name="Roh S.W."/>
        </authorList>
    </citation>
    <scope>NUCLEOTIDE SEQUENCE</scope>
    <source>
        <strain evidence="4">CBA1149</strain>
    </source>
</reference>
<comment type="caution">
    <text evidence="4">The sequence shown here is derived from an EMBL/GenBank/DDBJ whole genome shotgun (WGS) entry which is preliminary data.</text>
</comment>
<evidence type="ECO:0000256" key="1">
    <source>
        <dbReference type="SAM" id="MobiDB-lite"/>
    </source>
</evidence>
<gene>
    <name evidence="4" type="ORF">Hfx1149_10970</name>
</gene>
<dbReference type="Gene3D" id="1.10.10.10">
    <property type="entry name" value="Winged helix-like DNA-binding domain superfamily/Winged helix DNA-binding domain"/>
    <property type="match status" value="1"/>
</dbReference>
<evidence type="ECO:0000313" key="4">
    <source>
        <dbReference type="EMBL" id="KAB1188528.1"/>
    </source>
</evidence>
<dbReference type="Pfam" id="PF24034">
    <property type="entry name" value="DUF7343"/>
    <property type="match status" value="1"/>
</dbReference>
<evidence type="ECO:0000259" key="3">
    <source>
        <dbReference type="Pfam" id="PF24036"/>
    </source>
</evidence>
<feature type="domain" description="DUF7343" evidence="2">
    <location>
        <begin position="315"/>
        <end position="374"/>
    </location>
</feature>
<dbReference type="Pfam" id="PF24036">
    <property type="entry name" value="DUF7345"/>
    <property type="match status" value="1"/>
</dbReference>